<dbReference type="PANTHER" id="PTHR43436:SF1">
    <property type="entry name" value="TRANSCRIPTIONAL REGULATORY PROTEIN"/>
    <property type="match status" value="1"/>
</dbReference>
<dbReference type="RefSeq" id="WP_341423849.1">
    <property type="nucleotide sequence ID" value="NZ_JBBUTG010000001.1"/>
</dbReference>
<dbReference type="Proteomes" id="UP001371218">
    <property type="component" value="Unassembled WGS sequence"/>
</dbReference>
<dbReference type="InterPro" id="IPR009057">
    <property type="entry name" value="Homeodomain-like_sf"/>
</dbReference>
<evidence type="ECO:0000256" key="3">
    <source>
        <dbReference type="SAM" id="MobiDB-lite"/>
    </source>
</evidence>
<accession>A0ABU9BHT0</accession>
<gene>
    <name evidence="5" type="ORF">AACH06_01655</name>
</gene>
<proteinExistence type="predicted"/>
<evidence type="ECO:0000256" key="2">
    <source>
        <dbReference type="ARBA" id="ARBA00023163"/>
    </source>
</evidence>
<protein>
    <submittedName>
        <fullName evidence="5">AraC family transcriptional regulator</fullName>
    </submittedName>
</protein>
<evidence type="ECO:0000313" key="6">
    <source>
        <dbReference type="Proteomes" id="UP001371218"/>
    </source>
</evidence>
<evidence type="ECO:0000313" key="5">
    <source>
        <dbReference type="EMBL" id="MEK8029513.1"/>
    </source>
</evidence>
<feature type="domain" description="HTH araC/xylS-type" evidence="4">
    <location>
        <begin position="216"/>
        <end position="314"/>
    </location>
</feature>
<keyword evidence="1" id="KW-0805">Transcription regulation</keyword>
<comment type="caution">
    <text evidence="5">The sequence shown here is derived from an EMBL/GenBank/DDBJ whole genome shotgun (WGS) entry which is preliminary data.</text>
</comment>
<reference evidence="5 6" key="1">
    <citation type="submission" date="2024-04" db="EMBL/GenBank/DDBJ databases">
        <title>Novel species of the genus Ideonella isolated from streams.</title>
        <authorList>
            <person name="Lu H."/>
        </authorList>
    </citation>
    <scope>NUCLEOTIDE SEQUENCE [LARGE SCALE GENOMIC DNA]</scope>
    <source>
        <strain evidence="5 6">DXS29W</strain>
    </source>
</reference>
<dbReference type="InterPro" id="IPR018060">
    <property type="entry name" value="HTH_AraC"/>
</dbReference>
<dbReference type="Pfam" id="PF12833">
    <property type="entry name" value="HTH_18"/>
    <property type="match status" value="1"/>
</dbReference>
<sequence length="322" mass="35412">MADIATDDAVPLHASDPHAPAFDHRHQAEMKAIALRFAPRAGSHDTPIRGLHIIRADAPGERLPVVYEPGVVVVLQGRKQARLGQEVLQYDPLHHLVVSMTMLPTSQVTEASSEAPYLCLRLAADTQDLAALVLEAGAVSRSPSSPPLERGLQVAPSSPELLDAVWRLLKLLDKPADVSVLAPLAWREIFYRVLTGELGPRLRALAVAESHAQRIARAIDLLKRRFAEPLRIDEVAEAAHMSTSSLHQHFKQFTSMSPLQYQKQLRLHHARQLMMAEGVDAAAAAHRVGYESPSQFSREYRRLFGAPPRTEVQRARGAAANA</sequence>
<dbReference type="Gene3D" id="1.10.10.60">
    <property type="entry name" value="Homeodomain-like"/>
    <property type="match status" value="2"/>
</dbReference>
<dbReference type="EMBL" id="JBBUTG010000001">
    <property type="protein sequence ID" value="MEK8029513.1"/>
    <property type="molecule type" value="Genomic_DNA"/>
</dbReference>
<evidence type="ECO:0000259" key="4">
    <source>
        <dbReference type="PROSITE" id="PS01124"/>
    </source>
</evidence>
<name>A0ABU9BHT0_9BURK</name>
<dbReference type="PANTHER" id="PTHR43436">
    <property type="entry name" value="ARAC-FAMILY TRANSCRIPTIONAL REGULATOR"/>
    <property type="match status" value="1"/>
</dbReference>
<keyword evidence="2" id="KW-0804">Transcription</keyword>
<dbReference type="InterPro" id="IPR009594">
    <property type="entry name" value="Tscrpt_reg_HTH_AraC_N"/>
</dbReference>
<dbReference type="SUPFAM" id="SSF46689">
    <property type="entry name" value="Homeodomain-like"/>
    <property type="match status" value="2"/>
</dbReference>
<organism evidence="5 6">
    <name type="scientific">Ideonella lacteola</name>
    <dbReference type="NCBI Taxonomy" id="2984193"/>
    <lineage>
        <taxon>Bacteria</taxon>
        <taxon>Pseudomonadati</taxon>
        <taxon>Pseudomonadota</taxon>
        <taxon>Betaproteobacteria</taxon>
        <taxon>Burkholderiales</taxon>
        <taxon>Sphaerotilaceae</taxon>
        <taxon>Ideonella</taxon>
    </lineage>
</organism>
<feature type="region of interest" description="Disordered" evidence="3">
    <location>
        <begin position="1"/>
        <end position="20"/>
    </location>
</feature>
<dbReference type="SMART" id="SM00342">
    <property type="entry name" value="HTH_ARAC"/>
    <property type="match status" value="1"/>
</dbReference>
<dbReference type="PROSITE" id="PS01124">
    <property type="entry name" value="HTH_ARAC_FAMILY_2"/>
    <property type="match status" value="1"/>
</dbReference>
<keyword evidence="6" id="KW-1185">Reference proteome</keyword>
<evidence type="ECO:0000256" key="1">
    <source>
        <dbReference type="ARBA" id="ARBA00023015"/>
    </source>
</evidence>
<dbReference type="Pfam" id="PF06719">
    <property type="entry name" value="AraC_N"/>
    <property type="match status" value="1"/>
</dbReference>